<reference evidence="3" key="1">
    <citation type="submission" date="2016-10" db="EMBL/GenBank/DDBJ databases">
        <authorList>
            <person name="Varghese N."/>
            <person name="Submissions S."/>
        </authorList>
    </citation>
    <scope>NUCLEOTIDE SEQUENCE [LARGE SCALE GENOMIC DNA]</scope>
    <source>
        <strain evidence="3">CGMCC 1.10218</strain>
    </source>
</reference>
<dbReference type="InterPro" id="IPR002563">
    <property type="entry name" value="Flavin_Rdtase-like_dom"/>
</dbReference>
<sequence length="60" mass="6143">MAAGWHSALSSDLLLYGVLIGPERATHPLIQASGSFGVNVNLSSGRGRAAGPGQRRPDTA</sequence>
<evidence type="ECO:0000313" key="2">
    <source>
        <dbReference type="EMBL" id="SEI74708.1"/>
    </source>
</evidence>
<proteinExistence type="predicted"/>
<evidence type="ECO:0000313" key="3">
    <source>
        <dbReference type="Proteomes" id="UP000199223"/>
    </source>
</evidence>
<evidence type="ECO:0000259" key="1">
    <source>
        <dbReference type="Pfam" id="PF01613"/>
    </source>
</evidence>
<keyword evidence="3" id="KW-1185">Reference proteome</keyword>
<dbReference type="AlphaFoldDB" id="A0A1H6T3V5"/>
<organism evidence="2 3">
    <name type="scientific">Deinococcus reticulitermitis</name>
    <dbReference type="NCBI Taxonomy" id="856736"/>
    <lineage>
        <taxon>Bacteria</taxon>
        <taxon>Thermotogati</taxon>
        <taxon>Deinococcota</taxon>
        <taxon>Deinococci</taxon>
        <taxon>Deinococcales</taxon>
        <taxon>Deinococcaceae</taxon>
        <taxon>Deinococcus</taxon>
    </lineage>
</organism>
<protein>
    <recommendedName>
        <fullName evidence="1">Flavin reductase like domain-containing protein</fullName>
    </recommendedName>
</protein>
<accession>A0A1H6T3V5</accession>
<dbReference type="SUPFAM" id="SSF50475">
    <property type="entry name" value="FMN-binding split barrel"/>
    <property type="match status" value="1"/>
</dbReference>
<dbReference type="Pfam" id="PF01613">
    <property type="entry name" value="Flavin_Reduct"/>
    <property type="match status" value="1"/>
</dbReference>
<dbReference type="Gene3D" id="2.30.110.10">
    <property type="entry name" value="Electron Transport, Fmn-binding Protein, Chain A"/>
    <property type="match status" value="1"/>
</dbReference>
<dbReference type="Proteomes" id="UP000199223">
    <property type="component" value="Unassembled WGS sequence"/>
</dbReference>
<feature type="domain" description="Flavin reductase like" evidence="1">
    <location>
        <begin position="1"/>
        <end position="43"/>
    </location>
</feature>
<dbReference type="STRING" id="856736.SAMN04488058_101503"/>
<dbReference type="GO" id="GO:0016646">
    <property type="term" value="F:oxidoreductase activity, acting on the CH-NH group of donors, NAD or NADP as acceptor"/>
    <property type="evidence" value="ECO:0007669"/>
    <property type="project" value="UniProtKB-ARBA"/>
</dbReference>
<dbReference type="EMBL" id="FNZA01000001">
    <property type="protein sequence ID" value="SEI74708.1"/>
    <property type="molecule type" value="Genomic_DNA"/>
</dbReference>
<dbReference type="InterPro" id="IPR012349">
    <property type="entry name" value="Split_barrel_FMN-bd"/>
</dbReference>
<gene>
    <name evidence="2" type="ORF">SAMN04488058_101503</name>
</gene>
<name>A0A1H6T3V5_9DEIO</name>
<dbReference type="RefSeq" id="WP_245745199.1">
    <property type="nucleotide sequence ID" value="NZ_FNZA01000001.1"/>
</dbReference>
<dbReference type="GO" id="GO:0010181">
    <property type="term" value="F:FMN binding"/>
    <property type="evidence" value="ECO:0007669"/>
    <property type="project" value="InterPro"/>
</dbReference>